<evidence type="ECO:0000256" key="13">
    <source>
        <dbReference type="ARBA" id="ARBA00083621"/>
    </source>
</evidence>
<dbReference type="InterPro" id="IPR011050">
    <property type="entry name" value="Pectin_lyase_fold/virulence"/>
</dbReference>
<keyword evidence="7" id="KW-0961">Cell wall biogenesis/degradation</keyword>
<dbReference type="EC" id="3.2.1.67" evidence="8"/>
<evidence type="ECO:0000256" key="6">
    <source>
        <dbReference type="ARBA" id="ARBA00023295"/>
    </source>
</evidence>
<name>N1R588_AEGTA</name>
<evidence type="ECO:0000256" key="12">
    <source>
        <dbReference type="ARBA" id="ARBA00068298"/>
    </source>
</evidence>
<comment type="function">
    <text evidence="11">May function in depolymerizing pectin during pollen development, germination, and tube growth. Acts as an exo-polygalacturonase.</text>
</comment>
<dbReference type="Pfam" id="PF00295">
    <property type="entry name" value="Glyco_hydro_28"/>
    <property type="match status" value="1"/>
</dbReference>
<keyword evidence="4" id="KW-0964">Secreted</keyword>
<dbReference type="GO" id="GO:0071555">
    <property type="term" value="P:cell wall organization"/>
    <property type="evidence" value="ECO:0007669"/>
    <property type="project" value="UniProtKB-KW"/>
</dbReference>
<accession>N1R588</accession>
<dbReference type="SMART" id="SM00710">
    <property type="entry name" value="PbH1"/>
    <property type="match status" value="5"/>
</dbReference>
<evidence type="ECO:0000256" key="8">
    <source>
        <dbReference type="ARBA" id="ARBA00038933"/>
    </source>
</evidence>
<evidence type="ECO:0000256" key="1">
    <source>
        <dbReference type="ARBA" id="ARBA00004191"/>
    </source>
</evidence>
<dbReference type="GO" id="GO:0004650">
    <property type="term" value="F:polygalacturonase activity"/>
    <property type="evidence" value="ECO:0007669"/>
    <property type="project" value="InterPro"/>
</dbReference>
<comment type="subcellular location">
    <subcellularLocation>
        <location evidence="1">Secreted</location>
        <location evidence="1">Cell wall</location>
    </subcellularLocation>
</comment>
<evidence type="ECO:0000256" key="11">
    <source>
        <dbReference type="ARBA" id="ARBA00057651"/>
    </source>
</evidence>
<evidence type="ECO:0000256" key="15">
    <source>
        <dbReference type="SAM" id="MobiDB-lite"/>
    </source>
</evidence>
<dbReference type="PROSITE" id="PS00502">
    <property type="entry name" value="POLYGALACTURONASE"/>
    <property type="match status" value="1"/>
</dbReference>
<evidence type="ECO:0000256" key="3">
    <source>
        <dbReference type="ARBA" id="ARBA00022512"/>
    </source>
</evidence>
<organism evidence="16">
    <name type="scientific">Aegilops tauschii</name>
    <name type="common">Tausch's goatgrass</name>
    <name type="synonym">Aegilops squarrosa</name>
    <dbReference type="NCBI Taxonomy" id="37682"/>
    <lineage>
        <taxon>Eukaryota</taxon>
        <taxon>Viridiplantae</taxon>
        <taxon>Streptophyta</taxon>
        <taxon>Embryophyta</taxon>
        <taxon>Tracheophyta</taxon>
        <taxon>Spermatophyta</taxon>
        <taxon>Magnoliopsida</taxon>
        <taxon>Liliopsida</taxon>
        <taxon>Poales</taxon>
        <taxon>Poaceae</taxon>
        <taxon>BOP clade</taxon>
        <taxon>Pooideae</taxon>
        <taxon>Triticodae</taxon>
        <taxon>Triticeae</taxon>
        <taxon>Triticinae</taxon>
        <taxon>Aegilops</taxon>
    </lineage>
</organism>
<feature type="compositionally biased region" description="Basic and acidic residues" evidence="15">
    <location>
        <begin position="81"/>
        <end position="99"/>
    </location>
</feature>
<keyword evidence="3" id="KW-0134">Cell wall</keyword>
<reference evidence="16" key="1">
    <citation type="submission" date="2015-06" db="UniProtKB">
        <authorList>
            <consortium name="EnsemblPlants"/>
        </authorList>
    </citation>
    <scope>IDENTIFICATION</scope>
</reference>
<dbReference type="Gene3D" id="2.160.20.10">
    <property type="entry name" value="Single-stranded right-handed beta-helix, Pectin lyase-like"/>
    <property type="match status" value="1"/>
</dbReference>
<keyword evidence="5 14" id="KW-0378">Hydrolase</keyword>
<feature type="region of interest" description="Disordered" evidence="15">
    <location>
        <begin position="73"/>
        <end position="99"/>
    </location>
</feature>
<dbReference type="InterPro" id="IPR000743">
    <property type="entry name" value="Glyco_hydro_28"/>
</dbReference>
<comment type="catalytic activity">
    <reaction evidence="10">
        <text>[(1-&gt;4)-alpha-D-galacturonosyl](n) + H2O = alpha-D-galacturonate + [(1-&gt;4)-alpha-D-galacturonosyl](n-1)</text>
        <dbReference type="Rhea" id="RHEA:14117"/>
        <dbReference type="Rhea" id="RHEA-COMP:14570"/>
        <dbReference type="Rhea" id="RHEA-COMP:14572"/>
        <dbReference type="ChEBI" id="CHEBI:15377"/>
        <dbReference type="ChEBI" id="CHEBI:58658"/>
        <dbReference type="ChEBI" id="CHEBI:140523"/>
        <dbReference type="EC" id="3.2.1.67"/>
    </reaction>
</comment>
<evidence type="ECO:0000256" key="10">
    <source>
        <dbReference type="ARBA" id="ARBA00048766"/>
    </source>
</evidence>
<keyword evidence="6 14" id="KW-0326">Glycosidase</keyword>
<dbReference type="EnsemblPlants" id="EMT33861">
    <property type="protein sequence ID" value="EMT33861"/>
    <property type="gene ID" value="F775_15452"/>
</dbReference>
<evidence type="ECO:0000256" key="2">
    <source>
        <dbReference type="ARBA" id="ARBA00008834"/>
    </source>
</evidence>
<evidence type="ECO:0000256" key="14">
    <source>
        <dbReference type="RuleBase" id="RU361169"/>
    </source>
</evidence>
<evidence type="ECO:0000313" key="16">
    <source>
        <dbReference type="EnsemblPlants" id="EMT33861"/>
    </source>
</evidence>
<dbReference type="InterPro" id="IPR006626">
    <property type="entry name" value="PbH1"/>
</dbReference>
<dbReference type="SUPFAM" id="SSF51126">
    <property type="entry name" value="Pectin lyase-like"/>
    <property type="match status" value="1"/>
</dbReference>
<evidence type="ECO:0000256" key="7">
    <source>
        <dbReference type="ARBA" id="ARBA00023316"/>
    </source>
</evidence>
<dbReference type="FunFam" id="2.160.20.10:FF:000004">
    <property type="entry name" value="Pectin lyase-like superfamily protein"/>
    <property type="match status" value="1"/>
</dbReference>
<evidence type="ECO:0000256" key="9">
    <source>
        <dbReference type="ARBA" id="ARBA00043142"/>
    </source>
</evidence>
<sequence>MYGWHWWVIFINLEGNFNDGRPEAIATLLVDVYIRLGSEAPGLKRIKDRGGFHSQNGVQKRCDESLVAPGGGERGICRQRQGGEEGERRWSGGVRSGRDDITKLGAKPDGTTDCTEALEEAWASACGSTGNPTIIIPEGDFLTGARNFTGPCKGDGLTKLEGNLLASNDLAKFKSNWIEIMRVKKLSITGKGNIDGQGKAVWTKNSCQKNYNCKILPNSLVLDFCDDALIEGISIINSKFFHMNIFQCKDVKVTAPGDSPNTDGIHMGNSSNVSIIDTTIGVGDNCISMGPGTTRVNISGVTCGPGHGIGIGSLGRYKDEKDVTDITVKNCVLKGSSNGLRIKSYEDAQSPLVASKITYENIKMEDSGNPIIIDQKYCPNKLCTSKSDADRVTVKDVSFKNITGTSSTPEAVSLLCSEKEPCEGITMSDVKIEYSGTNNKTMAVCTHAKVTATGVDKANTCAA</sequence>
<proteinExistence type="inferred from homology"/>
<protein>
    <recommendedName>
        <fullName evidence="12">Exopolygalacturonase</fullName>
        <ecNumber evidence="8">3.2.1.67</ecNumber>
    </recommendedName>
    <alternativeName>
        <fullName evidence="9">Galacturan 1,4-alpha-galacturonidase</fullName>
    </alternativeName>
    <alternativeName>
        <fullName evidence="13">Pectinase</fullName>
    </alternativeName>
</protein>
<dbReference type="GO" id="GO:0047911">
    <property type="term" value="F:galacturan 1,4-alpha-galacturonidase activity"/>
    <property type="evidence" value="ECO:0007669"/>
    <property type="project" value="UniProtKB-EC"/>
</dbReference>
<evidence type="ECO:0000256" key="5">
    <source>
        <dbReference type="ARBA" id="ARBA00022801"/>
    </source>
</evidence>
<dbReference type="AlphaFoldDB" id="N1R588"/>
<dbReference type="PANTHER" id="PTHR31375">
    <property type="match status" value="1"/>
</dbReference>
<evidence type="ECO:0000256" key="4">
    <source>
        <dbReference type="ARBA" id="ARBA00022525"/>
    </source>
</evidence>
<dbReference type="GO" id="GO:0005975">
    <property type="term" value="P:carbohydrate metabolic process"/>
    <property type="evidence" value="ECO:0007669"/>
    <property type="project" value="InterPro"/>
</dbReference>
<dbReference type="InterPro" id="IPR012334">
    <property type="entry name" value="Pectin_lyas_fold"/>
</dbReference>
<comment type="similarity">
    <text evidence="2 14">Belongs to the glycosyl hydrolase 28 family.</text>
</comment>